<protein>
    <recommendedName>
        <fullName evidence="7">MI domain-containing protein</fullName>
    </recommendedName>
</protein>
<comment type="similarity">
    <text evidence="2">Belongs to the PDCD4 family.</text>
</comment>
<name>A0A0D3C7V9_BRAOL</name>
<dbReference type="PROSITE" id="PS51366">
    <property type="entry name" value="MI"/>
    <property type="match status" value="1"/>
</dbReference>
<dbReference type="InterPro" id="IPR003891">
    <property type="entry name" value="Initiation_fac_eIF4g_MI"/>
</dbReference>
<evidence type="ECO:0000259" key="7">
    <source>
        <dbReference type="PROSITE" id="PS51366"/>
    </source>
</evidence>
<organism evidence="8 9">
    <name type="scientific">Brassica oleracea var. oleracea</name>
    <dbReference type="NCBI Taxonomy" id="109376"/>
    <lineage>
        <taxon>Eukaryota</taxon>
        <taxon>Viridiplantae</taxon>
        <taxon>Streptophyta</taxon>
        <taxon>Embryophyta</taxon>
        <taxon>Tracheophyta</taxon>
        <taxon>Spermatophyta</taxon>
        <taxon>Magnoliopsida</taxon>
        <taxon>eudicotyledons</taxon>
        <taxon>Gunneridae</taxon>
        <taxon>Pentapetalae</taxon>
        <taxon>rosids</taxon>
        <taxon>malvids</taxon>
        <taxon>Brassicales</taxon>
        <taxon>Brassicaceae</taxon>
        <taxon>Brassiceae</taxon>
        <taxon>Brassica</taxon>
    </lineage>
</organism>
<evidence type="ECO:0000313" key="8">
    <source>
        <dbReference type="EnsemblPlants" id="Bo5g005780.1"/>
    </source>
</evidence>
<dbReference type="InterPro" id="IPR016024">
    <property type="entry name" value="ARM-type_fold"/>
</dbReference>
<dbReference type="PANTHER" id="PTHR12626">
    <property type="entry name" value="PROGRAMMED CELL DEATH 4"/>
    <property type="match status" value="1"/>
</dbReference>
<keyword evidence="3" id="KW-0963">Cytoplasm</keyword>
<dbReference type="Gene3D" id="1.25.40.180">
    <property type="match status" value="1"/>
</dbReference>
<dbReference type="AlphaFoldDB" id="A0A0D3C7V9"/>
<dbReference type="Proteomes" id="UP000032141">
    <property type="component" value="Chromosome C5"/>
</dbReference>
<evidence type="ECO:0000256" key="4">
    <source>
        <dbReference type="ARBA" id="ARBA00022737"/>
    </source>
</evidence>
<evidence type="ECO:0000256" key="3">
    <source>
        <dbReference type="ARBA" id="ARBA00022490"/>
    </source>
</evidence>
<accession>A0A0D3C7V9</accession>
<evidence type="ECO:0000256" key="1">
    <source>
        <dbReference type="ARBA" id="ARBA00004496"/>
    </source>
</evidence>
<dbReference type="Pfam" id="PF02847">
    <property type="entry name" value="MA3"/>
    <property type="match status" value="1"/>
</dbReference>
<reference evidence="8 9" key="1">
    <citation type="journal article" date="2014" name="Genome Biol.">
        <title>Transcriptome and methylome profiling reveals relics of genome dominance in the mesopolyploid Brassica oleracea.</title>
        <authorList>
            <person name="Parkin I.A."/>
            <person name="Koh C."/>
            <person name="Tang H."/>
            <person name="Robinson S.J."/>
            <person name="Kagale S."/>
            <person name="Clarke W.E."/>
            <person name="Town C.D."/>
            <person name="Nixon J."/>
            <person name="Krishnakumar V."/>
            <person name="Bidwell S.L."/>
            <person name="Denoeud F."/>
            <person name="Belcram H."/>
            <person name="Links M.G."/>
            <person name="Just J."/>
            <person name="Clarke C."/>
            <person name="Bender T."/>
            <person name="Huebert T."/>
            <person name="Mason A.S."/>
            <person name="Pires J.C."/>
            <person name="Barker G."/>
            <person name="Moore J."/>
            <person name="Walley P.G."/>
            <person name="Manoli S."/>
            <person name="Batley J."/>
            <person name="Edwards D."/>
            <person name="Nelson M.N."/>
            <person name="Wang X."/>
            <person name="Paterson A.H."/>
            <person name="King G."/>
            <person name="Bancroft I."/>
            <person name="Chalhoub B."/>
            <person name="Sharpe A.G."/>
        </authorList>
    </citation>
    <scope>NUCLEOTIDE SEQUENCE</scope>
    <source>
        <strain evidence="8 9">cv. TO1000</strain>
    </source>
</reference>
<dbReference type="STRING" id="109376.A0A0D3C7V9"/>
<dbReference type="SUPFAM" id="SSF48371">
    <property type="entry name" value="ARM repeat"/>
    <property type="match status" value="1"/>
</dbReference>
<comment type="subcellular location">
    <subcellularLocation>
        <location evidence="1">Cytoplasm</location>
    </subcellularLocation>
</comment>
<dbReference type="eggNOG" id="KOG0403">
    <property type="taxonomic scope" value="Eukaryota"/>
</dbReference>
<evidence type="ECO:0000256" key="5">
    <source>
        <dbReference type="ARBA" id="ARBA00022845"/>
    </source>
</evidence>
<evidence type="ECO:0000313" key="9">
    <source>
        <dbReference type="Proteomes" id="UP000032141"/>
    </source>
</evidence>
<dbReference type="HOGENOM" id="CLU_2349659_0_0_1"/>
<dbReference type="GO" id="GO:0005737">
    <property type="term" value="C:cytoplasm"/>
    <property type="evidence" value="ECO:0007669"/>
    <property type="project" value="UniProtKB-SubCell"/>
</dbReference>
<proteinExistence type="inferred from homology"/>
<keyword evidence="4" id="KW-0677">Repeat</keyword>
<dbReference type="EnsemblPlants" id="Bo5g005780.1">
    <property type="protein sequence ID" value="Bo5g005780.1"/>
    <property type="gene ID" value="Bo5g005780"/>
</dbReference>
<feature type="domain" description="MI" evidence="7">
    <location>
        <begin position="38"/>
        <end position="97"/>
    </location>
</feature>
<evidence type="ECO:0000256" key="6">
    <source>
        <dbReference type="ARBA" id="ARBA00023242"/>
    </source>
</evidence>
<sequence length="97" mass="11053">MGLIKAEREMEIIEVQEIEDQVPEAGGRKQIEDGKLKPLKEVVVSIIHEYFSSSDISELIRSIEDLGAPEYKAIFVKMLVTLALDRKNEVMNNEINH</sequence>
<keyword evidence="6" id="KW-0539">Nucleus</keyword>
<dbReference type="PANTHER" id="PTHR12626:SF10">
    <property type="entry name" value="(RAPE) HYPOTHETICAL PROTEIN"/>
    <property type="match status" value="1"/>
</dbReference>
<reference evidence="8" key="2">
    <citation type="submission" date="2015-03" db="UniProtKB">
        <authorList>
            <consortium name="EnsemblPlants"/>
        </authorList>
    </citation>
    <scope>IDENTIFICATION</scope>
</reference>
<dbReference type="Gramene" id="Bo5g005780.1">
    <property type="protein sequence ID" value="Bo5g005780.1"/>
    <property type="gene ID" value="Bo5g005780"/>
</dbReference>
<evidence type="ECO:0000256" key="2">
    <source>
        <dbReference type="ARBA" id="ARBA00005497"/>
    </source>
</evidence>
<keyword evidence="9" id="KW-1185">Reference proteome</keyword>
<dbReference type="GO" id="GO:0006417">
    <property type="term" value="P:regulation of translation"/>
    <property type="evidence" value="ECO:0007669"/>
    <property type="project" value="UniProtKB-KW"/>
</dbReference>
<dbReference type="GO" id="GO:0045892">
    <property type="term" value="P:negative regulation of DNA-templated transcription"/>
    <property type="evidence" value="ECO:0007669"/>
    <property type="project" value="InterPro"/>
</dbReference>
<keyword evidence="5" id="KW-0810">Translation regulation</keyword>
<dbReference type="InterPro" id="IPR039778">
    <property type="entry name" value="PDCD4"/>
</dbReference>